<keyword evidence="6" id="KW-0805">Transcription regulation</keyword>
<name>A0A077WWB4_9FUNG</name>
<keyword evidence="7" id="KW-0238">DNA-binding</keyword>
<feature type="compositionally biased region" description="Low complexity" evidence="12">
    <location>
        <begin position="304"/>
        <end position="330"/>
    </location>
</feature>
<dbReference type="GO" id="GO:0008270">
    <property type="term" value="F:zinc ion binding"/>
    <property type="evidence" value="ECO:0007669"/>
    <property type="project" value="UniProtKB-KW"/>
</dbReference>
<feature type="compositionally biased region" description="Low complexity" evidence="12">
    <location>
        <begin position="65"/>
        <end position="75"/>
    </location>
</feature>
<evidence type="ECO:0000256" key="1">
    <source>
        <dbReference type="ARBA" id="ARBA00004123"/>
    </source>
</evidence>
<feature type="domain" description="C2H2-type" evidence="13">
    <location>
        <begin position="148"/>
        <end position="181"/>
    </location>
</feature>
<feature type="compositionally biased region" description="Basic and acidic residues" evidence="12">
    <location>
        <begin position="182"/>
        <end position="191"/>
    </location>
</feature>
<dbReference type="FunFam" id="3.30.160.60:FF:001666">
    <property type="entry name" value="MDS1 and EVI1 complex locus"/>
    <property type="match status" value="1"/>
</dbReference>
<dbReference type="Gene3D" id="3.30.160.60">
    <property type="entry name" value="Classic Zinc Finger"/>
    <property type="match status" value="3"/>
</dbReference>
<dbReference type="SUPFAM" id="SSF57667">
    <property type="entry name" value="beta-beta-alpha zinc fingers"/>
    <property type="match status" value="2"/>
</dbReference>
<dbReference type="InterPro" id="IPR036236">
    <property type="entry name" value="Znf_C2H2_sf"/>
</dbReference>
<keyword evidence="5" id="KW-0862">Zinc</keyword>
<evidence type="ECO:0000256" key="6">
    <source>
        <dbReference type="ARBA" id="ARBA00023015"/>
    </source>
</evidence>
<feature type="compositionally biased region" description="Polar residues" evidence="12">
    <location>
        <begin position="224"/>
        <end position="245"/>
    </location>
</feature>
<dbReference type="PROSITE" id="PS00028">
    <property type="entry name" value="ZINC_FINGER_C2H2_1"/>
    <property type="match status" value="2"/>
</dbReference>
<dbReference type="FunFam" id="3.30.160.60:FF:000358">
    <property type="entry name" value="zinc finger protein 24"/>
    <property type="match status" value="1"/>
</dbReference>
<keyword evidence="3" id="KW-0677">Repeat</keyword>
<protein>
    <recommendedName>
        <fullName evidence="13">C2H2-type domain-containing protein</fullName>
    </recommendedName>
</protein>
<dbReference type="Pfam" id="PF00096">
    <property type="entry name" value="zf-C2H2"/>
    <property type="match status" value="3"/>
</dbReference>
<evidence type="ECO:0000256" key="12">
    <source>
        <dbReference type="SAM" id="MobiDB-lite"/>
    </source>
</evidence>
<evidence type="ECO:0000259" key="13">
    <source>
        <dbReference type="PROSITE" id="PS50157"/>
    </source>
</evidence>
<keyword evidence="8" id="KW-0804">Transcription</keyword>
<keyword evidence="2" id="KW-0479">Metal-binding</keyword>
<evidence type="ECO:0000256" key="10">
    <source>
        <dbReference type="PROSITE-ProRule" id="PRU00042"/>
    </source>
</evidence>
<feature type="compositionally biased region" description="Low complexity" evidence="12">
    <location>
        <begin position="266"/>
        <end position="281"/>
    </location>
</feature>
<feature type="domain" description="C2H2-type" evidence="13">
    <location>
        <begin position="120"/>
        <end position="147"/>
    </location>
</feature>
<sequence>MPHQNKIPKVEMDERQPSMNTSESGSPAIKEEYHMVQRTKADTPGGMYTSFSLKQTNPSNHGTGASAASSSSSSSNKGRGSRDNGSTVSKPYTCSECNQTFNRLHNLKSHAATHSMERPYKCDSCQAKFRRLHDLKRHQKLHTGERPYVCNMCHRSFSRLDALNRHQRTEGGSACHYRQNRRRVEQRHETTDSTSTSTIPTTSKPHQSPPSLQPPPPQQPSPGKNATFSSSSSQPSRHTAQSRPNIPQLDLRHRFSSPYHPDDHSPQQQQQPVVFRSSPVSASPSAIGSPHETHRRIVLPPPTSTASTPTNSTPTTTTATPTTNTNTTTNHPPPHHHHHPTATTPTATTPNSTTTSLSISSISHRATPYPPSFQPHESYSRRSSGASDYDPASPGSFASPESFTALRYAYAQLTDQYRAMQHSWNTKYDAKVDEVESLKRQLHDLQVEIRVLRSLVVDRQQ</sequence>
<keyword evidence="9" id="KW-0539">Nucleus</keyword>
<dbReference type="OrthoDB" id="8922241at2759"/>
<dbReference type="PANTHER" id="PTHR23235">
    <property type="entry name" value="KRUEPPEL-LIKE TRANSCRIPTION FACTOR"/>
    <property type="match status" value="1"/>
</dbReference>
<dbReference type="GO" id="GO:0000978">
    <property type="term" value="F:RNA polymerase II cis-regulatory region sequence-specific DNA binding"/>
    <property type="evidence" value="ECO:0007669"/>
    <property type="project" value="TreeGrafter"/>
</dbReference>
<feature type="compositionally biased region" description="Low complexity" evidence="12">
    <location>
        <begin position="341"/>
        <end position="356"/>
    </location>
</feature>
<dbReference type="InterPro" id="IPR013087">
    <property type="entry name" value="Znf_C2H2_type"/>
</dbReference>
<dbReference type="GO" id="GO:0000981">
    <property type="term" value="F:DNA-binding transcription factor activity, RNA polymerase II-specific"/>
    <property type="evidence" value="ECO:0007669"/>
    <property type="project" value="TreeGrafter"/>
</dbReference>
<evidence type="ECO:0000256" key="7">
    <source>
        <dbReference type="ARBA" id="ARBA00023125"/>
    </source>
</evidence>
<dbReference type="PROSITE" id="PS50157">
    <property type="entry name" value="ZINC_FINGER_C2H2_2"/>
    <property type="match status" value="3"/>
</dbReference>
<comment type="subcellular location">
    <subcellularLocation>
        <location evidence="1">Nucleus</location>
    </subcellularLocation>
</comment>
<dbReference type="FunFam" id="3.30.160.60:FF:000030">
    <property type="entry name" value="Zinc finger protein 628"/>
    <property type="match status" value="1"/>
</dbReference>
<evidence type="ECO:0000256" key="9">
    <source>
        <dbReference type="ARBA" id="ARBA00023242"/>
    </source>
</evidence>
<dbReference type="PANTHER" id="PTHR23235:SF120">
    <property type="entry name" value="KRUPPEL-LIKE FACTOR 15"/>
    <property type="match status" value="1"/>
</dbReference>
<feature type="compositionally biased region" description="Basic and acidic residues" evidence="12">
    <location>
        <begin position="29"/>
        <end position="41"/>
    </location>
</feature>
<feature type="domain" description="C2H2-type" evidence="13">
    <location>
        <begin position="92"/>
        <end position="119"/>
    </location>
</feature>
<evidence type="ECO:0000256" key="2">
    <source>
        <dbReference type="ARBA" id="ARBA00022723"/>
    </source>
</evidence>
<feature type="region of interest" description="Disordered" evidence="12">
    <location>
        <begin position="1"/>
        <end position="89"/>
    </location>
</feature>
<dbReference type="GO" id="GO:0005634">
    <property type="term" value="C:nucleus"/>
    <property type="evidence" value="ECO:0007669"/>
    <property type="project" value="UniProtKB-SubCell"/>
</dbReference>
<dbReference type="AlphaFoldDB" id="A0A077WWB4"/>
<evidence type="ECO:0000256" key="11">
    <source>
        <dbReference type="SAM" id="Coils"/>
    </source>
</evidence>
<evidence type="ECO:0000256" key="4">
    <source>
        <dbReference type="ARBA" id="ARBA00022771"/>
    </source>
</evidence>
<feature type="coiled-coil region" evidence="11">
    <location>
        <begin position="428"/>
        <end position="455"/>
    </location>
</feature>
<feature type="region of interest" description="Disordered" evidence="12">
    <location>
        <begin position="168"/>
        <end position="397"/>
    </location>
</feature>
<feature type="compositionally biased region" description="Polar residues" evidence="12">
    <location>
        <begin position="375"/>
        <end position="386"/>
    </location>
</feature>
<accession>A0A077WWB4</accession>
<feature type="compositionally biased region" description="Pro residues" evidence="12">
    <location>
        <begin position="207"/>
        <end position="220"/>
    </location>
</feature>
<keyword evidence="4 10" id="KW-0863">Zinc-finger</keyword>
<reference evidence="14" key="1">
    <citation type="journal article" date="2014" name="Genome Announc.">
        <title>De novo whole-genome sequence and genome annotation of Lichtheimia ramosa.</title>
        <authorList>
            <person name="Linde J."/>
            <person name="Schwartze V."/>
            <person name="Binder U."/>
            <person name="Lass-Florl C."/>
            <person name="Voigt K."/>
            <person name="Horn F."/>
        </authorList>
    </citation>
    <scope>NUCLEOTIDE SEQUENCE</scope>
    <source>
        <strain evidence="14">JMRC FSU:6197</strain>
    </source>
</reference>
<organism evidence="14">
    <name type="scientific">Lichtheimia ramosa</name>
    <dbReference type="NCBI Taxonomy" id="688394"/>
    <lineage>
        <taxon>Eukaryota</taxon>
        <taxon>Fungi</taxon>
        <taxon>Fungi incertae sedis</taxon>
        <taxon>Mucoromycota</taxon>
        <taxon>Mucoromycotina</taxon>
        <taxon>Mucoromycetes</taxon>
        <taxon>Mucorales</taxon>
        <taxon>Lichtheimiaceae</taxon>
        <taxon>Lichtheimia</taxon>
    </lineage>
</organism>
<gene>
    <name evidence="14" type="ORF">LRAMOSA03576</name>
</gene>
<dbReference type="SMART" id="SM00355">
    <property type="entry name" value="ZnF_C2H2"/>
    <property type="match status" value="3"/>
</dbReference>
<feature type="compositionally biased region" description="Low complexity" evidence="12">
    <location>
        <begin position="192"/>
        <end position="206"/>
    </location>
</feature>
<dbReference type="EMBL" id="LK023346">
    <property type="protein sequence ID" value="CDS11313.1"/>
    <property type="molecule type" value="Genomic_DNA"/>
</dbReference>
<feature type="compositionally biased region" description="Polar residues" evidence="12">
    <location>
        <begin position="49"/>
        <end position="63"/>
    </location>
</feature>
<evidence type="ECO:0000256" key="5">
    <source>
        <dbReference type="ARBA" id="ARBA00022833"/>
    </source>
</evidence>
<evidence type="ECO:0000313" key="14">
    <source>
        <dbReference type="EMBL" id="CDS11313.1"/>
    </source>
</evidence>
<keyword evidence="11" id="KW-0175">Coiled coil</keyword>
<proteinExistence type="predicted"/>
<evidence type="ECO:0000256" key="8">
    <source>
        <dbReference type="ARBA" id="ARBA00023163"/>
    </source>
</evidence>
<evidence type="ECO:0000256" key="3">
    <source>
        <dbReference type="ARBA" id="ARBA00022737"/>
    </source>
</evidence>